<dbReference type="OrthoDB" id="421951at2759"/>
<accession>A0A9Q1JC56</accession>
<feature type="domain" description="LRAT" evidence="1">
    <location>
        <begin position="1"/>
        <end position="39"/>
    </location>
</feature>
<sequence>MTKIMEKLANDGCGTYTPWSNNCEHVATYVRYGVHDSKQVRKKCSTYFSVPEPTGKKVLRRAAPLKRLLALA</sequence>
<name>A0A9Q1JC56_SYNKA</name>
<organism evidence="2 3">
    <name type="scientific">Synaphobranchus kaupii</name>
    <name type="common">Kaup's arrowtooth eel</name>
    <dbReference type="NCBI Taxonomy" id="118154"/>
    <lineage>
        <taxon>Eukaryota</taxon>
        <taxon>Metazoa</taxon>
        <taxon>Chordata</taxon>
        <taxon>Craniata</taxon>
        <taxon>Vertebrata</taxon>
        <taxon>Euteleostomi</taxon>
        <taxon>Actinopterygii</taxon>
        <taxon>Neopterygii</taxon>
        <taxon>Teleostei</taxon>
        <taxon>Anguilliformes</taxon>
        <taxon>Synaphobranchidae</taxon>
        <taxon>Synaphobranchus</taxon>
    </lineage>
</organism>
<keyword evidence="3" id="KW-1185">Reference proteome</keyword>
<evidence type="ECO:0000313" key="3">
    <source>
        <dbReference type="Proteomes" id="UP001152622"/>
    </source>
</evidence>
<reference evidence="2" key="1">
    <citation type="journal article" date="2023" name="Science">
        <title>Genome structures resolve the early diversification of teleost fishes.</title>
        <authorList>
            <person name="Parey E."/>
            <person name="Louis A."/>
            <person name="Montfort J."/>
            <person name="Bouchez O."/>
            <person name="Roques C."/>
            <person name="Iampietro C."/>
            <person name="Lluch J."/>
            <person name="Castinel A."/>
            <person name="Donnadieu C."/>
            <person name="Desvignes T."/>
            <person name="Floi Bucao C."/>
            <person name="Jouanno E."/>
            <person name="Wen M."/>
            <person name="Mejri S."/>
            <person name="Dirks R."/>
            <person name="Jansen H."/>
            <person name="Henkel C."/>
            <person name="Chen W.J."/>
            <person name="Zahm M."/>
            <person name="Cabau C."/>
            <person name="Klopp C."/>
            <person name="Thompson A.W."/>
            <person name="Robinson-Rechavi M."/>
            <person name="Braasch I."/>
            <person name="Lecointre G."/>
            <person name="Bobe J."/>
            <person name="Postlethwait J.H."/>
            <person name="Berthelot C."/>
            <person name="Roest Crollius H."/>
            <person name="Guiguen Y."/>
        </authorList>
    </citation>
    <scope>NUCLEOTIDE SEQUENCE</scope>
    <source>
        <strain evidence="2">WJC10195</strain>
    </source>
</reference>
<evidence type="ECO:0000313" key="2">
    <source>
        <dbReference type="EMBL" id="KAJ8376967.1"/>
    </source>
</evidence>
<dbReference type="InterPro" id="IPR007053">
    <property type="entry name" value="LRAT_dom"/>
</dbReference>
<evidence type="ECO:0000259" key="1">
    <source>
        <dbReference type="PROSITE" id="PS51934"/>
    </source>
</evidence>
<dbReference type="PROSITE" id="PS51934">
    <property type="entry name" value="LRAT"/>
    <property type="match status" value="1"/>
</dbReference>
<comment type="caution">
    <text evidence="2">The sequence shown here is derived from an EMBL/GenBank/DDBJ whole genome shotgun (WGS) entry which is preliminary data.</text>
</comment>
<gene>
    <name evidence="2" type="ORF">SKAU_G00075470</name>
</gene>
<protein>
    <recommendedName>
        <fullName evidence="1">LRAT domain-containing protein</fullName>
    </recommendedName>
</protein>
<dbReference type="Proteomes" id="UP001152622">
    <property type="component" value="Chromosome 2"/>
</dbReference>
<proteinExistence type="predicted"/>
<dbReference type="AlphaFoldDB" id="A0A9Q1JC56"/>
<dbReference type="EMBL" id="JAINUF010000002">
    <property type="protein sequence ID" value="KAJ8376967.1"/>
    <property type="molecule type" value="Genomic_DNA"/>
</dbReference>
<dbReference type="Gene3D" id="3.90.1720.10">
    <property type="entry name" value="endopeptidase domain like (from Nostoc punctiforme)"/>
    <property type="match status" value="1"/>
</dbReference>